<dbReference type="AlphaFoldDB" id="A0A9P4DNC9"/>
<accession>A0A9P4DNC9</accession>
<dbReference type="EMBL" id="VVUY01000013">
    <property type="protein sequence ID" value="KAA2558533.1"/>
    <property type="molecule type" value="Genomic_DNA"/>
</dbReference>
<comment type="caution">
    <text evidence="1">The sequence shown here is derived from an EMBL/GenBank/DDBJ whole genome shotgun (WGS) entry which is preliminary data.</text>
</comment>
<reference evidence="1 2" key="1">
    <citation type="journal article" date="2019" name="Nat. Med.">
        <title>A library of human gut bacterial isolates paired with longitudinal multiomics data enables mechanistic microbiome research.</title>
        <authorList>
            <person name="Poyet M."/>
            <person name="Groussin M."/>
            <person name="Gibbons S.M."/>
            <person name="Avila-Pacheco J."/>
            <person name="Jiang X."/>
            <person name="Kearney S.M."/>
            <person name="Perrotta A.R."/>
            <person name="Berdy B."/>
            <person name="Zhao S."/>
            <person name="Lieberman T.D."/>
            <person name="Swanson P.K."/>
            <person name="Smith M."/>
            <person name="Roesemann S."/>
            <person name="Alexander J.E."/>
            <person name="Rich S.A."/>
            <person name="Livny J."/>
            <person name="Vlamakis H."/>
            <person name="Clish C."/>
            <person name="Bullock K."/>
            <person name="Deik A."/>
            <person name="Scott J."/>
            <person name="Pierce K.A."/>
            <person name="Xavier R.J."/>
            <person name="Alm E.J."/>
        </authorList>
    </citation>
    <scope>NUCLEOTIDE SEQUENCE [LARGE SCALE GENOMIC DNA]</scope>
    <source>
        <strain evidence="1 2">BIOML-A204</strain>
    </source>
</reference>
<name>A0A9P4DNC9_9BACT</name>
<dbReference type="RefSeq" id="WP_055204513.1">
    <property type="nucleotide sequence ID" value="NZ_JADMQE010000014.1"/>
</dbReference>
<evidence type="ECO:0000313" key="2">
    <source>
        <dbReference type="Proteomes" id="UP000323119"/>
    </source>
</evidence>
<dbReference type="Proteomes" id="UP000323119">
    <property type="component" value="Unassembled WGS sequence"/>
</dbReference>
<protein>
    <submittedName>
        <fullName evidence="1">Uncharacterized protein</fullName>
    </submittedName>
</protein>
<proteinExistence type="predicted"/>
<gene>
    <name evidence="1" type="ORF">F2S36_12880</name>
</gene>
<sequence length="154" mass="17577">MTLNEYITQSEPQANVKVILKEGEYIQRNAIKVTPFSVQTTVDIPVVTQRYGIKDNYIRIGTARQLFARHPQTGELRGSVFFLPDDAPEPPVLSQFMQFLKADMAFCEQWEKENPQQGDLQAHNARFRAAYAEFLTSVKTTYALTDADIKCWLG</sequence>
<evidence type="ECO:0000313" key="1">
    <source>
        <dbReference type="EMBL" id="KAA2558533.1"/>
    </source>
</evidence>
<organism evidence="1 2">
    <name type="scientific">Alistipes onderdonkii</name>
    <dbReference type="NCBI Taxonomy" id="328813"/>
    <lineage>
        <taxon>Bacteria</taxon>
        <taxon>Pseudomonadati</taxon>
        <taxon>Bacteroidota</taxon>
        <taxon>Bacteroidia</taxon>
        <taxon>Bacteroidales</taxon>
        <taxon>Rikenellaceae</taxon>
        <taxon>Alistipes</taxon>
    </lineage>
</organism>